<keyword evidence="2" id="KW-0472">Membrane</keyword>
<keyword evidence="2" id="KW-0812">Transmembrane</keyword>
<proteinExistence type="predicted"/>
<accession>A0A8J1XQY7</accession>
<evidence type="ECO:0000313" key="4">
    <source>
        <dbReference type="Proteomes" id="UP000749559"/>
    </source>
</evidence>
<name>A0A8J1XQY7_OWEFU</name>
<organism evidence="3 4">
    <name type="scientific">Owenia fusiformis</name>
    <name type="common">Polychaete worm</name>
    <dbReference type="NCBI Taxonomy" id="6347"/>
    <lineage>
        <taxon>Eukaryota</taxon>
        <taxon>Metazoa</taxon>
        <taxon>Spiralia</taxon>
        <taxon>Lophotrochozoa</taxon>
        <taxon>Annelida</taxon>
        <taxon>Polychaeta</taxon>
        <taxon>Sedentaria</taxon>
        <taxon>Canalipalpata</taxon>
        <taxon>Sabellida</taxon>
        <taxon>Oweniida</taxon>
        <taxon>Oweniidae</taxon>
        <taxon>Owenia</taxon>
    </lineage>
</organism>
<feature type="compositionally biased region" description="Low complexity" evidence="1">
    <location>
        <begin position="93"/>
        <end position="110"/>
    </location>
</feature>
<evidence type="ECO:0000256" key="1">
    <source>
        <dbReference type="SAM" id="MobiDB-lite"/>
    </source>
</evidence>
<reference evidence="3" key="1">
    <citation type="submission" date="2022-03" db="EMBL/GenBank/DDBJ databases">
        <authorList>
            <person name="Martin C."/>
        </authorList>
    </citation>
    <scope>NUCLEOTIDE SEQUENCE</scope>
</reference>
<feature type="region of interest" description="Disordered" evidence="1">
    <location>
        <begin position="66"/>
        <end position="113"/>
    </location>
</feature>
<protein>
    <submittedName>
        <fullName evidence="3">Uncharacterized protein</fullName>
    </submittedName>
</protein>
<sequence>MDNQSNNTLITFTPLEIGLISAGIVLLLLFLILIAWVAYYFWRRHNRRQFLEKQYLKEQLSFIPPPSNEPLRFPPKPESENVAKREGYHVRQSSETQTETSQPSLSETQSVVPLSTVPHTAPAQYDSRQFASLNGEKEDNAHAPATPDGAESATEAPPINSVQYLSPYNYYNTSEINKQIDAYINNQPSGDAVPKSDGINVIRFPVEVDSRSKIGILRKTSTIQTKDTEGIKVVRFPVEVNLRSKIGIHKKNSTLETGAKKKENTLHVMESGNLPVTEFILVPREYMYANVGDR</sequence>
<comment type="caution">
    <text evidence="3">The sequence shown here is derived from an EMBL/GenBank/DDBJ whole genome shotgun (WGS) entry which is preliminary data.</text>
</comment>
<evidence type="ECO:0000313" key="3">
    <source>
        <dbReference type="EMBL" id="CAH1779545.1"/>
    </source>
</evidence>
<gene>
    <name evidence="3" type="ORF">OFUS_LOCUS6346</name>
</gene>
<feature type="compositionally biased region" description="Basic and acidic residues" evidence="1">
    <location>
        <begin position="75"/>
        <end position="89"/>
    </location>
</feature>
<feature type="region of interest" description="Disordered" evidence="1">
    <location>
        <begin position="138"/>
        <end position="158"/>
    </location>
</feature>
<keyword evidence="2" id="KW-1133">Transmembrane helix</keyword>
<keyword evidence="4" id="KW-1185">Reference proteome</keyword>
<dbReference type="AlphaFoldDB" id="A0A8J1XQY7"/>
<evidence type="ECO:0000256" key="2">
    <source>
        <dbReference type="SAM" id="Phobius"/>
    </source>
</evidence>
<feature type="transmembrane region" description="Helical" evidence="2">
    <location>
        <begin position="20"/>
        <end position="42"/>
    </location>
</feature>
<dbReference type="Proteomes" id="UP000749559">
    <property type="component" value="Unassembled WGS sequence"/>
</dbReference>
<dbReference type="EMBL" id="CAIIXF020000003">
    <property type="protein sequence ID" value="CAH1779545.1"/>
    <property type="molecule type" value="Genomic_DNA"/>
</dbReference>